<dbReference type="Proteomes" id="UP000606720">
    <property type="component" value="Unassembled WGS sequence"/>
</dbReference>
<dbReference type="EMBL" id="JACOPH010000001">
    <property type="protein sequence ID" value="MBC5713176.1"/>
    <property type="molecule type" value="Genomic_DNA"/>
</dbReference>
<protein>
    <submittedName>
        <fullName evidence="1">Uncharacterized protein</fullName>
    </submittedName>
</protein>
<reference evidence="1" key="1">
    <citation type="submission" date="2020-08" db="EMBL/GenBank/DDBJ databases">
        <title>Genome public.</title>
        <authorList>
            <person name="Liu C."/>
            <person name="Sun Q."/>
        </authorList>
    </citation>
    <scope>NUCLEOTIDE SEQUENCE</scope>
    <source>
        <strain evidence="1">BX1005</strain>
    </source>
</reference>
<dbReference type="RefSeq" id="WP_186866151.1">
    <property type="nucleotide sequence ID" value="NZ_JACOPH010000001.1"/>
</dbReference>
<gene>
    <name evidence="1" type="ORF">H8S17_02960</name>
</gene>
<organism evidence="1 2">
    <name type="scientific">Roseburia zhanii</name>
    <dbReference type="NCBI Taxonomy" id="2763064"/>
    <lineage>
        <taxon>Bacteria</taxon>
        <taxon>Bacillati</taxon>
        <taxon>Bacillota</taxon>
        <taxon>Clostridia</taxon>
        <taxon>Lachnospirales</taxon>
        <taxon>Lachnospiraceae</taxon>
        <taxon>Roseburia</taxon>
    </lineage>
</organism>
<proteinExistence type="predicted"/>
<keyword evidence="2" id="KW-1185">Reference proteome</keyword>
<accession>A0A923LNQ4</accession>
<sequence>MMIEELLQEEFQAGKAEGKAEGIAEGKAEGEAAGIAASVLNVLHLRNMITEPIRQLIENAKDLVLLQKMLETAVVCKNAEEFLLQFQQNNH</sequence>
<comment type="caution">
    <text evidence="1">The sequence shown here is derived from an EMBL/GenBank/DDBJ whole genome shotgun (WGS) entry which is preliminary data.</text>
</comment>
<name>A0A923LNQ4_9FIRM</name>
<evidence type="ECO:0000313" key="2">
    <source>
        <dbReference type="Proteomes" id="UP000606720"/>
    </source>
</evidence>
<dbReference type="AlphaFoldDB" id="A0A923LNQ4"/>
<evidence type="ECO:0000313" key="1">
    <source>
        <dbReference type="EMBL" id="MBC5713176.1"/>
    </source>
</evidence>